<gene>
    <name evidence="2" type="ordered locus">Tery_0815</name>
</gene>
<dbReference type="RefSeq" id="WP_011610623.1">
    <property type="nucleotide sequence ID" value="NC_008312.1"/>
</dbReference>
<accession>Q117U3</accession>
<dbReference type="KEGG" id="ter:Tery_0815"/>
<dbReference type="Pfam" id="PF01823">
    <property type="entry name" value="MACPF"/>
    <property type="match status" value="1"/>
</dbReference>
<reference evidence="2" key="1">
    <citation type="submission" date="2006-06" db="EMBL/GenBank/DDBJ databases">
        <title>Complete sequence of Trichodesmium erythraeum IMS101.</title>
        <authorList>
            <consortium name="US DOE Joint Genome Institute"/>
            <person name="Copeland A."/>
            <person name="Lucas S."/>
            <person name="Lapidus A."/>
            <person name="Barry K."/>
            <person name="Detter J.C."/>
            <person name="Glavina del Rio T."/>
            <person name="Hammon N."/>
            <person name="Israni S."/>
            <person name="Dalin E."/>
            <person name="Tice H."/>
            <person name="Pitluck S."/>
            <person name="Kiss H."/>
            <person name="Munk A.C."/>
            <person name="Brettin T."/>
            <person name="Bruce D."/>
            <person name="Han C."/>
            <person name="Tapia R."/>
            <person name="Gilna P."/>
            <person name="Schmutz J."/>
            <person name="Larimer F."/>
            <person name="Land M."/>
            <person name="Hauser L."/>
            <person name="Kyrpides N."/>
            <person name="Kim E."/>
            <person name="Richardson P."/>
        </authorList>
    </citation>
    <scope>NUCLEOTIDE SEQUENCE [LARGE SCALE GENOMIC DNA]</scope>
    <source>
        <strain evidence="2">IMS101</strain>
    </source>
</reference>
<dbReference type="SMART" id="SM00457">
    <property type="entry name" value="MACPF"/>
    <property type="match status" value="1"/>
</dbReference>
<evidence type="ECO:0000259" key="1">
    <source>
        <dbReference type="PROSITE" id="PS51412"/>
    </source>
</evidence>
<sequence length="453" mass="52406">MTQFTEKEIEVIHNYLGRGYRGYENYATANSMTYPLFDLKSCRVDDYVDLLRATTYESEVIIGKSMQEYIKKLSINAGISVGYAFLGEIENRFDMSDDKSSKRTNEYISYDINNTLYRITLKGNVPLSEQFQEDLNSLDATTLFEKYGTHYLKSTWIGGRISFSTTIDTYGMTDDMRKKFAFVTKRKVGNWTGTSDVELTREEKDISEKMKSNSIVRVWGGDPKLGRDIERAIQGHTVSDIYQQWGQTVEERPYISDFDHGQGLVPIYELATGTRKEQLKEQWEAYWQDKSDKEEGLIGPDLVKKDHTIVLSSRDGRYLSFSYSGNQYYYAKLGNNPLSHQLDTNNEDLCHGNIVHLKTTEQFNGKWNQRKLLGAFADSYELYYWSDDGDKTKWIIEKAAGTAQEKEIAYGDKVYIKNKSYNQYLVPAKNGYLTTKKIQNPTDEHTWVIHRPE</sequence>
<dbReference type="HOGENOM" id="CLU_604008_0_0_3"/>
<dbReference type="InterPro" id="IPR020864">
    <property type="entry name" value="MACPF"/>
</dbReference>
<feature type="domain" description="MACPF" evidence="1">
    <location>
        <begin position="1"/>
        <end position="301"/>
    </location>
</feature>
<dbReference type="eggNOG" id="COG3540">
    <property type="taxonomic scope" value="Bacteria"/>
</dbReference>
<dbReference type="OrthoDB" id="474992at2"/>
<proteinExistence type="predicted"/>
<dbReference type="AlphaFoldDB" id="Q117U3"/>
<protein>
    <submittedName>
        <fullName evidence="2">Membrane attack complex component/perforin/complement C9</fullName>
    </submittedName>
</protein>
<dbReference type="Gene3D" id="2.80.10.50">
    <property type="match status" value="1"/>
</dbReference>
<dbReference type="EMBL" id="CP000393">
    <property type="protein sequence ID" value="ABG50231.1"/>
    <property type="molecule type" value="Genomic_DNA"/>
</dbReference>
<dbReference type="PROSITE" id="PS51412">
    <property type="entry name" value="MACPF_2"/>
    <property type="match status" value="1"/>
</dbReference>
<name>Q117U3_TRIEI</name>
<evidence type="ECO:0000313" key="2">
    <source>
        <dbReference type="EMBL" id="ABG50231.1"/>
    </source>
</evidence>
<dbReference type="TCDB" id="1.C.39.4.2">
    <property type="family name" value="the membrane attack complex/perforin (macpf) family"/>
</dbReference>
<organism evidence="2">
    <name type="scientific">Trichodesmium erythraeum (strain IMS101)</name>
    <dbReference type="NCBI Taxonomy" id="203124"/>
    <lineage>
        <taxon>Bacteria</taxon>
        <taxon>Bacillati</taxon>
        <taxon>Cyanobacteriota</taxon>
        <taxon>Cyanophyceae</taxon>
        <taxon>Oscillatoriophycideae</taxon>
        <taxon>Oscillatoriales</taxon>
        <taxon>Microcoleaceae</taxon>
        <taxon>Trichodesmium</taxon>
    </lineage>
</organism>